<feature type="region of interest" description="Disordered" evidence="1">
    <location>
        <begin position="90"/>
        <end position="110"/>
    </location>
</feature>
<dbReference type="RefSeq" id="WP_200970966.1">
    <property type="nucleotide sequence ID" value="NZ_CP065592.1"/>
</dbReference>
<feature type="compositionally biased region" description="Basic and acidic residues" evidence="1">
    <location>
        <begin position="100"/>
        <end position="110"/>
    </location>
</feature>
<name>A0A7T2GIG0_9SPHN</name>
<accession>A0A7T2GIG0</accession>
<dbReference type="KEGG" id="sflv:IC614_08800"/>
<evidence type="ECO:0000313" key="2">
    <source>
        <dbReference type="EMBL" id="QPQ54439.1"/>
    </source>
</evidence>
<dbReference type="AlphaFoldDB" id="A0A7T2GIG0"/>
<reference evidence="2 3" key="1">
    <citation type="submission" date="2020-11" db="EMBL/GenBank/DDBJ databases">
        <title>Genome seq and assembly of Sphingosinicella sp.</title>
        <authorList>
            <person name="Chhetri G."/>
        </authorList>
    </citation>
    <scope>NUCLEOTIDE SEQUENCE [LARGE SCALE GENOMIC DNA]</scope>
    <source>
        <strain evidence="2 3">UDD2</strain>
    </source>
</reference>
<evidence type="ECO:0000313" key="3">
    <source>
        <dbReference type="Proteomes" id="UP000594873"/>
    </source>
</evidence>
<dbReference type="EMBL" id="CP065592">
    <property type="protein sequence ID" value="QPQ54439.1"/>
    <property type="molecule type" value="Genomic_DNA"/>
</dbReference>
<proteinExistence type="predicted"/>
<keyword evidence="3" id="KW-1185">Reference proteome</keyword>
<protein>
    <submittedName>
        <fullName evidence="2">Ribonuclease</fullName>
    </submittedName>
</protein>
<organism evidence="2 3">
    <name type="scientific">Allosphingosinicella flava</name>
    <dbReference type="NCBI Taxonomy" id="2771430"/>
    <lineage>
        <taxon>Bacteria</taxon>
        <taxon>Pseudomonadati</taxon>
        <taxon>Pseudomonadota</taxon>
        <taxon>Alphaproteobacteria</taxon>
        <taxon>Sphingomonadales</taxon>
        <taxon>Sphingomonadaceae</taxon>
        <taxon>Allosphingosinicella</taxon>
    </lineage>
</organism>
<gene>
    <name evidence="2" type="ORF">IC614_08800</name>
</gene>
<sequence>MAMWLFEDGIGESRAIRIQGEGIVEAAIELDETLRVGTVARGRLAGIMIPGRRGLVQLDCGVEALLEPLPGGLTEGQALHVEIVREALPEPGRPKRAKARMTDDASRSGPSLRDRLIAAGHSVVPHPAHGPDRFEDAGWSELLEEAETGEIAFAGGALRMALTPAMTLFDVDGPLPPLALAKAGAAAAGRAIRRLGIGGSIGLDLPTLAAKADRQAVAAALDAELPQPFERTAMNGFGFLQIVRRRERASIPELLQSDPVQAAARALLRRAERSGGMGERTILAHPAVVAAIAARPDWIAALSVRIGATAALRADPGRAISAGDVHSQHP</sequence>
<evidence type="ECO:0000256" key="1">
    <source>
        <dbReference type="SAM" id="MobiDB-lite"/>
    </source>
</evidence>
<dbReference type="Proteomes" id="UP000594873">
    <property type="component" value="Chromosome"/>
</dbReference>